<dbReference type="Proteomes" id="UP000267027">
    <property type="component" value="Unassembled WGS sequence"/>
</dbReference>
<dbReference type="AlphaFoldDB" id="A0A0R3Q1K9"/>
<evidence type="ECO:0000313" key="3">
    <source>
        <dbReference type="WBParaSite" id="ACOC_0001290401-mRNA-1"/>
    </source>
</evidence>
<sequence>MTLLKKCLSCSIFRWSGKYYAQIRGLTIGQRLAPSLAIALTSKVEAPVIDLGPLLYFELLDKQSEYIKFTREKPEEKWLPFLNVQINLSENGYITK</sequence>
<evidence type="ECO:0000313" key="1">
    <source>
        <dbReference type="EMBL" id="VDM64490.1"/>
    </source>
</evidence>
<keyword evidence="2" id="KW-1185">Reference proteome</keyword>
<organism evidence="3">
    <name type="scientific">Angiostrongylus costaricensis</name>
    <name type="common">Nematode worm</name>
    <dbReference type="NCBI Taxonomy" id="334426"/>
    <lineage>
        <taxon>Eukaryota</taxon>
        <taxon>Metazoa</taxon>
        <taxon>Ecdysozoa</taxon>
        <taxon>Nematoda</taxon>
        <taxon>Chromadorea</taxon>
        <taxon>Rhabditida</taxon>
        <taxon>Rhabditina</taxon>
        <taxon>Rhabditomorpha</taxon>
        <taxon>Strongyloidea</taxon>
        <taxon>Metastrongylidae</taxon>
        <taxon>Angiostrongylus</taxon>
    </lineage>
</organism>
<dbReference type="WBParaSite" id="ACOC_0001290401-mRNA-1">
    <property type="protein sequence ID" value="ACOC_0001290401-mRNA-1"/>
    <property type="gene ID" value="ACOC_0001290401"/>
</dbReference>
<dbReference type="PANTHER" id="PTHR21301">
    <property type="entry name" value="REVERSE TRANSCRIPTASE"/>
    <property type="match status" value="1"/>
</dbReference>
<accession>A0A0R3Q1K9</accession>
<dbReference type="PANTHER" id="PTHR21301:SF10">
    <property type="entry name" value="REVERSE TRANSCRIPTASE DOMAIN-CONTAINING PROTEIN"/>
    <property type="match status" value="1"/>
</dbReference>
<reference evidence="3" key="1">
    <citation type="submission" date="2017-02" db="UniProtKB">
        <authorList>
            <consortium name="WormBaseParasite"/>
        </authorList>
    </citation>
    <scope>IDENTIFICATION</scope>
</reference>
<gene>
    <name evidence="1" type="ORF">ACOC_LOCUS12905</name>
</gene>
<reference evidence="1 2" key="2">
    <citation type="submission" date="2018-11" db="EMBL/GenBank/DDBJ databases">
        <authorList>
            <consortium name="Pathogen Informatics"/>
        </authorList>
    </citation>
    <scope>NUCLEOTIDE SEQUENCE [LARGE SCALE GENOMIC DNA]</scope>
    <source>
        <strain evidence="1 2">Costa Rica</strain>
    </source>
</reference>
<evidence type="ECO:0000313" key="2">
    <source>
        <dbReference type="Proteomes" id="UP000267027"/>
    </source>
</evidence>
<protein>
    <submittedName>
        <fullName evidence="3">Reverse transcriptase domain-containing protein</fullName>
    </submittedName>
</protein>
<proteinExistence type="predicted"/>
<name>A0A0R3Q1K9_ANGCS</name>
<dbReference type="EMBL" id="UYYA01005303">
    <property type="protein sequence ID" value="VDM64490.1"/>
    <property type="molecule type" value="Genomic_DNA"/>
</dbReference>
<dbReference type="OrthoDB" id="5862033at2759"/>